<dbReference type="EMBL" id="OIVN01002624">
    <property type="protein sequence ID" value="SPD05143.1"/>
    <property type="molecule type" value="Genomic_DNA"/>
</dbReference>
<feature type="compositionally biased region" description="Pro residues" evidence="1">
    <location>
        <begin position="353"/>
        <end position="370"/>
    </location>
</feature>
<organism evidence="3">
    <name type="scientific">Fagus sylvatica</name>
    <name type="common">Beechnut</name>
    <dbReference type="NCBI Taxonomy" id="28930"/>
    <lineage>
        <taxon>Eukaryota</taxon>
        <taxon>Viridiplantae</taxon>
        <taxon>Streptophyta</taxon>
        <taxon>Embryophyta</taxon>
        <taxon>Tracheophyta</taxon>
        <taxon>Spermatophyta</taxon>
        <taxon>Magnoliopsida</taxon>
        <taxon>eudicotyledons</taxon>
        <taxon>Gunneridae</taxon>
        <taxon>Pentapetalae</taxon>
        <taxon>rosids</taxon>
        <taxon>fabids</taxon>
        <taxon>Fagales</taxon>
        <taxon>Fagaceae</taxon>
        <taxon>Fagus</taxon>
    </lineage>
</organism>
<dbReference type="Pfam" id="PF25597">
    <property type="entry name" value="SH3_retrovirus"/>
    <property type="match status" value="1"/>
</dbReference>
<evidence type="ECO:0000256" key="1">
    <source>
        <dbReference type="SAM" id="MobiDB-lite"/>
    </source>
</evidence>
<dbReference type="PANTHER" id="PTHR47481:SF10">
    <property type="entry name" value="COPIA-LIKE POLYPROTEIN_RETROTRANSPOSON"/>
    <property type="match status" value="1"/>
</dbReference>
<accession>A0A2N9H017</accession>
<feature type="region of interest" description="Disordered" evidence="1">
    <location>
        <begin position="185"/>
        <end position="229"/>
    </location>
</feature>
<dbReference type="InterPro" id="IPR057670">
    <property type="entry name" value="SH3_retrovirus"/>
</dbReference>
<feature type="compositionally biased region" description="Low complexity" evidence="1">
    <location>
        <begin position="371"/>
        <end position="426"/>
    </location>
</feature>
<reference evidence="3" key="1">
    <citation type="submission" date="2018-02" db="EMBL/GenBank/DDBJ databases">
        <authorList>
            <person name="Cohen D.B."/>
            <person name="Kent A.D."/>
        </authorList>
    </citation>
    <scope>NUCLEOTIDE SEQUENCE</scope>
</reference>
<sequence length="485" mass="52448">MSLSYGGSARRIKARRPFSRKSVPQLRMKFEALGFKMASDPTMMTNRAPLGGQGPKLAANAIWSAITGGCPLSSWATPIQVCGWFLSHAATAADASTTLVNLEFTQWQLQDQIVLSALISSLSEKVIAHVIYYQLSTLRKGSTSVADFFHTFTGLADILAAIDQPLPEFQLSQAPVSLETTSANFASRGTSSRSGRGGCNHSSPSTGRGHSTSPSFKSNRGRGCGRNSPTDARPVCQVCNRADHVALHCYHRFDNSYYSERSAVMQAYFSTQQAPNDPNWYTDTGATHHLTSNLANLNVHSKEYLGSDQIWVGNGKGLSVAHTGYKCLHHPSSRIYISRDVIFEETVFPFQNGPPIPIEPTQPTPTPPGLPLLIKPTLPHQARPNNPSPHLISSPSSPVSPAVPILSPTASSHPASTPTLTSQSPTPIAPSHPMVTRSKANIFKPKQFHDGTVRYPLPHAFLAETASSLSEPTCYSSAVKDPQWL</sequence>
<evidence type="ECO:0000313" key="3">
    <source>
        <dbReference type="EMBL" id="SPD05143.1"/>
    </source>
</evidence>
<dbReference type="AlphaFoldDB" id="A0A2N9H017"/>
<proteinExistence type="predicted"/>
<feature type="compositionally biased region" description="Polar residues" evidence="1">
    <location>
        <begin position="200"/>
        <end position="218"/>
    </location>
</feature>
<gene>
    <name evidence="3" type="ORF">FSB_LOCUS33025</name>
</gene>
<feature type="domain" description="Retroviral polymerase SH3-like" evidence="2">
    <location>
        <begin position="321"/>
        <end position="353"/>
    </location>
</feature>
<evidence type="ECO:0000259" key="2">
    <source>
        <dbReference type="Pfam" id="PF25597"/>
    </source>
</evidence>
<dbReference type="PANTHER" id="PTHR47481">
    <property type="match status" value="1"/>
</dbReference>
<name>A0A2N9H017_FAGSY</name>
<feature type="region of interest" description="Disordered" evidence="1">
    <location>
        <begin position="353"/>
        <end position="433"/>
    </location>
</feature>
<protein>
    <recommendedName>
        <fullName evidence="2">Retroviral polymerase SH3-like domain-containing protein</fullName>
    </recommendedName>
</protein>